<dbReference type="AlphaFoldDB" id="A0A1D3JCK9"/>
<sequence>MSKSIIGSLNLSENEKTFFKELPSYKPYEELNKDVIDCYDCDKCCKNEEKIKNSLQKFREYCEKISKKKIKLFTILKEVNKFRDGCSNINYGSREDILNIFSSNSNFIINYSVVSGLHNIMISINSRNELKKSFCFLDFYYSIDKWKDWKVLHDYFINCDHINSNIANFDKDKYNMYYKYLWYISKIYNKCKYDCCKIVKNIESYKSFIAEDKLLTTDIICSVKYDSLSKIAYGLECKHEKCSGDYKIVRSTGTSSDKMTSSNVLDTFHIMMLVAIAFSGTFIVFLVFYKIEQKKNKKKEKNNFNNEYIYVSSEHEFESIPINYHKRRIHLAYQSDSDS</sequence>
<accession>A0A1D3JCK9</accession>
<evidence type="ECO:0000256" key="1">
    <source>
        <dbReference type="SAM" id="Phobius"/>
    </source>
</evidence>
<keyword evidence="1" id="KW-0472">Membrane</keyword>
<evidence type="ECO:0000313" key="2">
    <source>
        <dbReference type="EMBL" id="SBT83431.1"/>
    </source>
</evidence>
<gene>
    <name evidence="2" type="primary">PocGH01_00121200</name>
    <name evidence="2" type="ORF">POCGH01_00121200</name>
</gene>
<dbReference type="InterPro" id="IPR008780">
    <property type="entry name" value="Plasmodium_Vir"/>
</dbReference>
<keyword evidence="1" id="KW-1133">Transmembrane helix</keyword>
<proteinExistence type="predicted"/>
<dbReference type="EMBL" id="FLRI01000109">
    <property type="protein sequence ID" value="SBT83431.1"/>
    <property type="molecule type" value="Genomic_DNA"/>
</dbReference>
<name>A0A1D3JCK9_PLAOA</name>
<dbReference type="Pfam" id="PF05795">
    <property type="entry name" value="Plasmodium_Vir"/>
    <property type="match status" value="1"/>
</dbReference>
<reference evidence="2 3" key="1">
    <citation type="submission" date="2016-06" db="EMBL/GenBank/DDBJ databases">
        <authorList>
            <consortium name="Pathogen Informatics"/>
        </authorList>
    </citation>
    <scope>NUCLEOTIDE SEQUENCE [LARGE SCALE GENOMIC DNA]</scope>
    <source>
        <strain evidence="2">PocGH01</strain>
    </source>
</reference>
<feature type="transmembrane region" description="Helical" evidence="1">
    <location>
        <begin position="268"/>
        <end position="289"/>
    </location>
</feature>
<protein>
    <submittedName>
        <fullName evidence="2">PIR protein</fullName>
    </submittedName>
</protein>
<evidence type="ECO:0000313" key="3">
    <source>
        <dbReference type="Proteomes" id="UP000242942"/>
    </source>
</evidence>
<organism evidence="2 3">
    <name type="scientific">Plasmodium ovale</name>
    <name type="common">malaria parasite P. ovale</name>
    <dbReference type="NCBI Taxonomy" id="36330"/>
    <lineage>
        <taxon>Eukaryota</taxon>
        <taxon>Sar</taxon>
        <taxon>Alveolata</taxon>
        <taxon>Apicomplexa</taxon>
        <taxon>Aconoidasida</taxon>
        <taxon>Haemosporida</taxon>
        <taxon>Plasmodiidae</taxon>
        <taxon>Plasmodium</taxon>
        <taxon>Plasmodium (Plasmodium)</taxon>
    </lineage>
</organism>
<keyword evidence="1" id="KW-0812">Transmembrane</keyword>
<dbReference type="Proteomes" id="UP000242942">
    <property type="component" value="Unassembled WGS sequence"/>
</dbReference>
<keyword evidence="3" id="KW-1185">Reference proteome</keyword>
<dbReference type="VEuPathDB" id="PlasmoDB:PocGH01_00121200"/>